<name>A0ABN7KQ45_9BACT</name>
<comment type="pathway">
    <text evidence="1">Cell wall biogenesis; peptidoglycan recycling.</text>
</comment>
<proteinExistence type="inferred from homology"/>
<evidence type="ECO:0000313" key="2">
    <source>
        <dbReference type="EMBL" id="CAE6704983.1"/>
    </source>
</evidence>
<comment type="catalytic activity">
    <reaction evidence="1">
        <text>1,6-anhydro-N-acetyl-beta-muramate + ATP + H2O = N-acetyl-D-muramate 6-phosphate + ADP + H(+)</text>
        <dbReference type="Rhea" id="RHEA:24952"/>
        <dbReference type="ChEBI" id="CHEBI:15377"/>
        <dbReference type="ChEBI" id="CHEBI:15378"/>
        <dbReference type="ChEBI" id="CHEBI:30616"/>
        <dbReference type="ChEBI" id="CHEBI:58690"/>
        <dbReference type="ChEBI" id="CHEBI:58722"/>
        <dbReference type="ChEBI" id="CHEBI:456216"/>
        <dbReference type="EC" id="2.7.1.170"/>
    </reaction>
</comment>
<dbReference type="RefSeq" id="WP_213040736.1">
    <property type="nucleotide sequence ID" value="NZ_CAJNBJ010000001.1"/>
</dbReference>
<comment type="caution">
    <text evidence="2">The sequence shown here is derived from an EMBL/GenBank/DDBJ whole genome shotgun (WGS) entry which is preliminary data.</text>
</comment>
<dbReference type="EC" id="2.7.1.170" evidence="1"/>
<protein>
    <recommendedName>
        <fullName evidence="1">Anhydro-N-acetylmuramic acid kinase</fullName>
        <ecNumber evidence="1">2.7.1.170</ecNumber>
    </recommendedName>
    <alternativeName>
        <fullName evidence="1">AnhMurNAc kinase</fullName>
    </alternativeName>
</protein>
<dbReference type="Gene3D" id="3.30.420.40">
    <property type="match status" value="2"/>
</dbReference>
<evidence type="ECO:0000313" key="3">
    <source>
        <dbReference type="Proteomes" id="UP000675880"/>
    </source>
</evidence>
<keyword evidence="1 2" id="KW-0418">Kinase</keyword>
<keyword evidence="1" id="KW-0547">Nucleotide-binding</keyword>
<organism evidence="2 3">
    <name type="scientific">Nitrospira defluvii</name>
    <dbReference type="NCBI Taxonomy" id="330214"/>
    <lineage>
        <taxon>Bacteria</taxon>
        <taxon>Pseudomonadati</taxon>
        <taxon>Nitrospirota</taxon>
        <taxon>Nitrospiria</taxon>
        <taxon>Nitrospirales</taxon>
        <taxon>Nitrospiraceae</taxon>
        <taxon>Nitrospira</taxon>
    </lineage>
</organism>
<dbReference type="InterPro" id="IPR005338">
    <property type="entry name" value="Anhydro_N_Ac-Mur_kinase"/>
</dbReference>
<evidence type="ECO:0000256" key="1">
    <source>
        <dbReference type="HAMAP-Rule" id="MF_01270"/>
    </source>
</evidence>
<accession>A0ABN7KQ45</accession>
<dbReference type="CDD" id="cd24050">
    <property type="entry name" value="ASKHA_NBD_ANMK"/>
    <property type="match status" value="1"/>
</dbReference>
<dbReference type="GO" id="GO:0016301">
    <property type="term" value="F:kinase activity"/>
    <property type="evidence" value="ECO:0007669"/>
    <property type="project" value="UniProtKB-KW"/>
</dbReference>
<keyword evidence="1" id="KW-0119">Carbohydrate metabolism</keyword>
<dbReference type="PANTHER" id="PTHR30605">
    <property type="entry name" value="ANHYDRO-N-ACETYLMURAMIC ACID KINASE"/>
    <property type="match status" value="1"/>
</dbReference>
<comment type="function">
    <text evidence="1">Catalyzes the specific phosphorylation of 1,6-anhydro-N-acetylmuramic acid (anhMurNAc) with the simultaneous cleavage of the 1,6-anhydro ring, generating MurNAc-6-P. Is required for the utilization of anhMurNAc either imported from the medium or derived from its own cell wall murein, and thus plays a role in cell wall recycling.</text>
</comment>
<comment type="similarity">
    <text evidence="1">Belongs to the anhydro-N-acetylmuramic acid kinase family.</text>
</comment>
<reference evidence="2 3" key="1">
    <citation type="submission" date="2021-02" db="EMBL/GenBank/DDBJ databases">
        <authorList>
            <person name="Han P."/>
        </authorList>
    </citation>
    <scope>NUCLEOTIDE SEQUENCE [LARGE SCALE GENOMIC DNA]</scope>
    <source>
        <strain evidence="2">Candidatus Nitrospira sp. ZN2</strain>
    </source>
</reference>
<keyword evidence="1 2" id="KW-0808">Transferase</keyword>
<dbReference type="EMBL" id="CAJNBJ010000001">
    <property type="protein sequence ID" value="CAE6704983.1"/>
    <property type="molecule type" value="Genomic_DNA"/>
</dbReference>
<dbReference type="Proteomes" id="UP000675880">
    <property type="component" value="Unassembled WGS sequence"/>
</dbReference>
<dbReference type="SUPFAM" id="SSF53067">
    <property type="entry name" value="Actin-like ATPase domain"/>
    <property type="match status" value="1"/>
</dbReference>
<dbReference type="PANTHER" id="PTHR30605:SF0">
    <property type="entry name" value="ANHYDRO-N-ACETYLMURAMIC ACID KINASE"/>
    <property type="match status" value="1"/>
</dbReference>
<dbReference type="HAMAP" id="MF_01270">
    <property type="entry name" value="AnhMurNAc_kinase"/>
    <property type="match status" value="1"/>
</dbReference>
<dbReference type="Pfam" id="PF03702">
    <property type="entry name" value="AnmK"/>
    <property type="match status" value="1"/>
</dbReference>
<sequence length="394" mass="42039">MKVVGLMSGTSADGVDAALVNIVRRGGISRITPLAFASLPYSRTLQQRLVELSLHGQVAEICHMNAYLGELFANAALRVIRKANYRATDIQLIGSHGQTIHHLPKGIREPGVGVVRSTLQIGEPAVIAERTGITTVANFRPRDMAAGGEGAPLVPYAHAMAFRHPRRCRLVVNIGGISNVTYLPAGGGVQDLRAFDTGPGNMVLDAIMRVVTQGKRSYDVGGRMARQGTVNEALLRELMAHPFLIRRPPKSTGREEFGAPFVQALVARQRTLRLSVEVLLATCAAWTAEAIGSCRRWISGEIDDVIVGGGGVYNRAIMDALRGVFAPAPVLTFDDCGWSSKAFEATAFALLAHDMLYGQCTNVPGVTGARHPVVLGSVVPGGAGVPVIQARRSR</sequence>
<dbReference type="NCBIfam" id="NF007148">
    <property type="entry name" value="PRK09585.3-2"/>
    <property type="match status" value="1"/>
</dbReference>
<keyword evidence="1" id="KW-0067">ATP-binding</keyword>
<dbReference type="InterPro" id="IPR043129">
    <property type="entry name" value="ATPase_NBD"/>
</dbReference>
<comment type="pathway">
    <text evidence="1">Amino-sugar metabolism; 1,6-anhydro-N-acetylmuramate degradation.</text>
</comment>
<keyword evidence="3" id="KW-1185">Reference proteome</keyword>
<feature type="binding site" evidence="1">
    <location>
        <begin position="9"/>
        <end position="16"/>
    </location>
    <ligand>
        <name>ATP</name>
        <dbReference type="ChEBI" id="CHEBI:30616"/>
    </ligand>
</feature>
<gene>
    <name evidence="1 2" type="primary">anmK</name>
    <name evidence="2" type="ORF">NSPZN2_10926</name>
</gene>